<dbReference type="RefSeq" id="WP_183328748.1">
    <property type="nucleotide sequence ID" value="NZ_JACHHK010000005.1"/>
</dbReference>
<evidence type="ECO:0000313" key="2">
    <source>
        <dbReference type="EMBL" id="MBB5183457.1"/>
    </source>
</evidence>
<evidence type="ECO:0000313" key="3">
    <source>
        <dbReference type="Proteomes" id="UP000539953"/>
    </source>
</evidence>
<sequence>MLGIFIEKQDEESVVNFLETLLSHTVFIPVFKDGKPDILADMDGERFYPVFTQIEEAQDEYVDVQWEELPFPDVLDRLENIETVDAVVVNPFTENVRLPEELIRGLREQIKTM</sequence>
<protein>
    <recommendedName>
        <fullName evidence="1">SseB protein N-terminal domain-containing protein</fullName>
    </recommendedName>
</protein>
<dbReference type="InterPro" id="IPR009839">
    <property type="entry name" value="SseB_N"/>
</dbReference>
<proteinExistence type="predicted"/>
<feature type="domain" description="SseB protein N-terminal" evidence="1">
    <location>
        <begin position="8"/>
        <end position="104"/>
    </location>
</feature>
<comment type="caution">
    <text evidence="2">The sequence shown here is derived from an EMBL/GenBank/DDBJ whole genome shotgun (WGS) entry which is preliminary data.</text>
</comment>
<accession>A0A7W8FXY7</accession>
<organism evidence="2 3">
    <name type="scientific">Catenisphaera adipataccumulans</name>
    <dbReference type="NCBI Taxonomy" id="700500"/>
    <lineage>
        <taxon>Bacteria</taxon>
        <taxon>Bacillati</taxon>
        <taxon>Bacillota</taxon>
        <taxon>Erysipelotrichia</taxon>
        <taxon>Erysipelotrichales</taxon>
        <taxon>Erysipelotrichaceae</taxon>
        <taxon>Catenisphaera</taxon>
    </lineage>
</organism>
<dbReference type="Pfam" id="PF07179">
    <property type="entry name" value="SseB"/>
    <property type="match status" value="1"/>
</dbReference>
<keyword evidence="3" id="KW-1185">Reference proteome</keyword>
<dbReference type="Proteomes" id="UP000539953">
    <property type="component" value="Unassembled WGS sequence"/>
</dbReference>
<reference evidence="2 3" key="1">
    <citation type="submission" date="2020-08" db="EMBL/GenBank/DDBJ databases">
        <title>Genomic Encyclopedia of Type Strains, Phase IV (KMG-IV): sequencing the most valuable type-strain genomes for metagenomic binning, comparative biology and taxonomic classification.</title>
        <authorList>
            <person name="Goeker M."/>
        </authorList>
    </citation>
    <scope>NUCLEOTIDE SEQUENCE [LARGE SCALE GENOMIC DNA]</scope>
    <source>
        <strain evidence="2 3">DSM 25799</strain>
    </source>
</reference>
<evidence type="ECO:0000259" key="1">
    <source>
        <dbReference type="Pfam" id="PF07179"/>
    </source>
</evidence>
<dbReference type="AlphaFoldDB" id="A0A7W8FXY7"/>
<name>A0A7W8FXY7_9FIRM</name>
<dbReference type="EMBL" id="JACHHK010000005">
    <property type="protein sequence ID" value="MBB5183457.1"/>
    <property type="molecule type" value="Genomic_DNA"/>
</dbReference>
<gene>
    <name evidence="2" type="ORF">HNQ47_001479</name>
</gene>